<proteinExistence type="predicted"/>
<feature type="region of interest" description="Disordered" evidence="1">
    <location>
        <begin position="162"/>
        <end position="193"/>
    </location>
</feature>
<sequence>MGAVLRAGLVLVTGWLAVLLAAGAVQAAPMGSDIPTQAAYLAQKLRDNPVYISDQLPRAVPRSTAPAFAREARRLGVPTYVVVLPYTSAGGLGSGLLAQVHDRLGRKGLYVSLSELGLGDVQTYGVSVPGAADASTATMYEMPHDATARESFQHFVDVLTSGQAHQRAEKGRDEYGGAYNRNEPPKLHTDPVDRENQSFLTGAVVVGVPLAALLITSYAMRRRRIRRADSPAASNGSGSSDSSGGSGGSGGSRGGKKNAAGSTSAGAKVSFAKGDEPKKAGGVKSSPPHAAGAETGPPKTTGSTKTTSAKTSSAQTGGIKDGRSKAGSTHPSGTKSSGTKSGAAKTGSTKPGSTKHGTHKTTNRPGSTSRPGSNSRPGSASRPTSSSREQSFPLLLGALVLAGLLAFAASLVFHDTTSGDGSVPTAADMRARIDRVADGLRRDPLYVDPESPSPLDATQRSQLHGQLSALHVTALVTALPTSMDDESGGNADLLAKSLHDRLHRESLFVLANPTSGSLDVINYGTHVDAGYLFNRPHDLQYSDGGSALGPRLSKLLTYLDKAPASKTAGSPNAPSPASDPVAAQKLPGLFTGDFGPGLFSGSLAALLLFGVVVAVWAIVRWLAGLRRPAGAGAAPEAPVEPRPAWLRRTARLEVAALTTALEPTAMAEESRRRAWECLDAAALLIDGDSDGLIDADATPVGLACAITLARVGRTAVQDPAAAEYVCYRNPLHGAATEREQKRPAGGGKPVSMPVCAACRETPGAVLRLPGSDGHGRRGHAAYPTLPGPLATLADGARIDQLTRDVREYFGVQ</sequence>
<dbReference type="Proteomes" id="UP000654471">
    <property type="component" value="Unassembled WGS sequence"/>
</dbReference>
<evidence type="ECO:0000256" key="2">
    <source>
        <dbReference type="SAM" id="Phobius"/>
    </source>
</evidence>
<evidence type="ECO:0008006" key="6">
    <source>
        <dbReference type="Google" id="ProtNLM"/>
    </source>
</evidence>
<gene>
    <name evidence="4" type="ORF">GCM10010211_36810</name>
</gene>
<feature type="compositionally biased region" description="Polar residues" evidence="1">
    <location>
        <begin position="363"/>
        <end position="388"/>
    </location>
</feature>
<accession>A0ABQ2V442</accession>
<evidence type="ECO:0000256" key="1">
    <source>
        <dbReference type="SAM" id="MobiDB-lite"/>
    </source>
</evidence>
<comment type="caution">
    <text evidence="4">The sequence shown here is derived from an EMBL/GenBank/DDBJ whole genome shotgun (WGS) entry which is preliminary data.</text>
</comment>
<feature type="region of interest" description="Disordered" evidence="1">
    <location>
        <begin position="227"/>
        <end position="388"/>
    </location>
</feature>
<evidence type="ECO:0000313" key="5">
    <source>
        <dbReference type="Proteomes" id="UP000654471"/>
    </source>
</evidence>
<organism evidence="4 5">
    <name type="scientific">Streptomyces albospinus</name>
    <dbReference type="NCBI Taxonomy" id="285515"/>
    <lineage>
        <taxon>Bacteria</taxon>
        <taxon>Bacillati</taxon>
        <taxon>Actinomycetota</taxon>
        <taxon>Actinomycetes</taxon>
        <taxon>Kitasatosporales</taxon>
        <taxon>Streptomycetaceae</taxon>
        <taxon>Streptomyces</taxon>
    </lineage>
</organism>
<reference evidence="5" key="1">
    <citation type="journal article" date="2019" name="Int. J. Syst. Evol. Microbiol.">
        <title>The Global Catalogue of Microorganisms (GCM) 10K type strain sequencing project: providing services to taxonomists for standard genome sequencing and annotation.</title>
        <authorList>
            <consortium name="The Broad Institute Genomics Platform"/>
            <consortium name="The Broad Institute Genome Sequencing Center for Infectious Disease"/>
            <person name="Wu L."/>
            <person name="Ma J."/>
        </authorList>
    </citation>
    <scope>NUCLEOTIDE SEQUENCE [LARGE SCALE GENOMIC DNA]</scope>
    <source>
        <strain evidence="5">JCM 3399</strain>
    </source>
</reference>
<feature type="compositionally biased region" description="Basic and acidic residues" evidence="1">
    <location>
        <begin position="183"/>
        <end position="193"/>
    </location>
</feature>
<feature type="compositionally biased region" description="Low complexity" evidence="1">
    <location>
        <begin position="230"/>
        <end position="243"/>
    </location>
</feature>
<feature type="transmembrane region" description="Helical" evidence="2">
    <location>
        <begin position="199"/>
        <end position="220"/>
    </location>
</feature>
<keyword evidence="5" id="KW-1185">Reference proteome</keyword>
<feature type="compositionally biased region" description="Basic and acidic residues" evidence="1">
    <location>
        <begin position="166"/>
        <end position="175"/>
    </location>
</feature>
<name>A0ABQ2V442_9ACTN</name>
<keyword evidence="2" id="KW-1133">Transmembrane helix</keyword>
<keyword evidence="2" id="KW-0812">Transmembrane</keyword>
<feature type="chain" id="PRO_5045866080" description="TPM domain-containing protein" evidence="3">
    <location>
        <begin position="28"/>
        <end position="812"/>
    </location>
</feature>
<feature type="transmembrane region" description="Helical" evidence="2">
    <location>
        <begin position="598"/>
        <end position="619"/>
    </location>
</feature>
<feature type="compositionally biased region" description="Gly residues" evidence="1">
    <location>
        <begin position="244"/>
        <end position="253"/>
    </location>
</feature>
<keyword evidence="2" id="KW-0472">Membrane</keyword>
<feature type="transmembrane region" description="Helical" evidence="2">
    <location>
        <begin position="392"/>
        <end position="413"/>
    </location>
</feature>
<evidence type="ECO:0000256" key="3">
    <source>
        <dbReference type="SAM" id="SignalP"/>
    </source>
</evidence>
<evidence type="ECO:0000313" key="4">
    <source>
        <dbReference type="EMBL" id="GGU67966.1"/>
    </source>
</evidence>
<feature type="compositionally biased region" description="Low complexity" evidence="1">
    <location>
        <begin position="332"/>
        <end position="350"/>
    </location>
</feature>
<keyword evidence="3" id="KW-0732">Signal</keyword>
<feature type="signal peptide" evidence="3">
    <location>
        <begin position="1"/>
        <end position="27"/>
    </location>
</feature>
<protein>
    <recommendedName>
        <fullName evidence="6">TPM domain-containing protein</fullName>
    </recommendedName>
</protein>
<dbReference type="EMBL" id="BMRP01000011">
    <property type="protein sequence ID" value="GGU67966.1"/>
    <property type="molecule type" value="Genomic_DNA"/>
</dbReference>
<feature type="compositionally biased region" description="Low complexity" evidence="1">
    <location>
        <begin position="295"/>
        <end position="318"/>
    </location>
</feature>